<dbReference type="Proteomes" id="UP000324298">
    <property type="component" value="Unassembled WGS sequence"/>
</dbReference>
<sequence>MGRMGQRFRIEGHAKCTLHFAGLAYAGEIENISLSGALVNLDSEVPGGVHPGCQCALTLGGTQDAYPVQYTCRVARLGGAIVGVQILELTYGETMH</sequence>
<protein>
    <submittedName>
        <fullName evidence="2">PilZ domain-containing protein</fullName>
    </submittedName>
</protein>
<dbReference type="InterPro" id="IPR009875">
    <property type="entry name" value="PilZ_domain"/>
</dbReference>
<name>A0A5A9XMC1_9BACT</name>
<organism evidence="2 3">
    <name type="scientific">Oryzomonas rubra</name>
    <dbReference type="NCBI Taxonomy" id="2509454"/>
    <lineage>
        <taxon>Bacteria</taxon>
        <taxon>Pseudomonadati</taxon>
        <taxon>Thermodesulfobacteriota</taxon>
        <taxon>Desulfuromonadia</taxon>
        <taxon>Geobacterales</taxon>
        <taxon>Geobacteraceae</taxon>
        <taxon>Oryzomonas</taxon>
    </lineage>
</organism>
<proteinExistence type="predicted"/>
<evidence type="ECO:0000259" key="1">
    <source>
        <dbReference type="Pfam" id="PF07238"/>
    </source>
</evidence>
<dbReference type="RefSeq" id="WP_149306459.1">
    <property type="nucleotide sequence ID" value="NZ_SRSD01000002.1"/>
</dbReference>
<evidence type="ECO:0000313" key="2">
    <source>
        <dbReference type="EMBL" id="KAA0894302.1"/>
    </source>
</evidence>
<reference evidence="2 3" key="1">
    <citation type="submission" date="2019-04" db="EMBL/GenBank/DDBJ databases">
        <title>Geobacter ruber sp. nov., ferric-reducing bacteria isolated from paddy soil.</title>
        <authorList>
            <person name="Xu Z."/>
            <person name="Masuda Y."/>
            <person name="Itoh H."/>
            <person name="Senoo K."/>
        </authorList>
    </citation>
    <scope>NUCLEOTIDE SEQUENCE [LARGE SCALE GENOMIC DNA]</scope>
    <source>
        <strain evidence="2 3">Red88</strain>
    </source>
</reference>
<dbReference type="GO" id="GO:0035438">
    <property type="term" value="F:cyclic-di-GMP binding"/>
    <property type="evidence" value="ECO:0007669"/>
    <property type="project" value="InterPro"/>
</dbReference>
<accession>A0A5A9XMC1</accession>
<gene>
    <name evidence="2" type="ORF">ET418_04945</name>
</gene>
<dbReference type="OrthoDB" id="5396383at2"/>
<dbReference type="EMBL" id="SRSD01000002">
    <property type="protein sequence ID" value="KAA0894302.1"/>
    <property type="molecule type" value="Genomic_DNA"/>
</dbReference>
<keyword evidence="3" id="KW-1185">Reference proteome</keyword>
<dbReference type="Gene3D" id="2.40.10.220">
    <property type="entry name" value="predicted glycosyltransferase like domains"/>
    <property type="match status" value="1"/>
</dbReference>
<feature type="domain" description="PilZ" evidence="1">
    <location>
        <begin position="7"/>
        <end position="90"/>
    </location>
</feature>
<comment type="caution">
    <text evidence="2">The sequence shown here is derived from an EMBL/GenBank/DDBJ whole genome shotgun (WGS) entry which is preliminary data.</text>
</comment>
<dbReference type="AlphaFoldDB" id="A0A5A9XMC1"/>
<dbReference type="Pfam" id="PF07238">
    <property type="entry name" value="PilZ"/>
    <property type="match status" value="1"/>
</dbReference>
<dbReference type="SUPFAM" id="SSF141371">
    <property type="entry name" value="PilZ domain-like"/>
    <property type="match status" value="1"/>
</dbReference>
<evidence type="ECO:0000313" key="3">
    <source>
        <dbReference type="Proteomes" id="UP000324298"/>
    </source>
</evidence>